<dbReference type="PROSITE" id="PS50977">
    <property type="entry name" value="HTH_TETR_2"/>
    <property type="match status" value="1"/>
</dbReference>
<dbReference type="SUPFAM" id="SSF46689">
    <property type="entry name" value="Homeodomain-like"/>
    <property type="match status" value="1"/>
</dbReference>
<dbReference type="InterPro" id="IPR050109">
    <property type="entry name" value="HTH-type_TetR-like_transc_reg"/>
</dbReference>
<dbReference type="PANTHER" id="PTHR30055:SF119">
    <property type="entry name" value="NALC"/>
    <property type="match status" value="1"/>
</dbReference>
<evidence type="ECO:0000259" key="3">
    <source>
        <dbReference type="PROSITE" id="PS50977"/>
    </source>
</evidence>
<reference evidence="4 5" key="1">
    <citation type="submission" date="2024-07" db="EMBL/GenBank/DDBJ databases">
        <title>Uliginosibacterium paludis KCTC:42655.</title>
        <authorList>
            <person name="Kim M.K."/>
        </authorList>
    </citation>
    <scope>NUCLEOTIDE SEQUENCE [LARGE SCALE GENOMIC DNA]</scope>
    <source>
        <strain evidence="4 5">KCTC 42655</strain>
    </source>
</reference>
<dbReference type="InterPro" id="IPR009057">
    <property type="entry name" value="Homeodomain-like_sf"/>
</dbReference>
<evidence type="ECO:0000313" key="5">
    <source>
        <dbReference type="Proteomes" id="UP001548590"/>
    </source>
</evidence>
<dbReference type="InterPro" id="IPR001647">
    <property type="entry name" value="HTH_TetR"/>
</dbReference>
<protein>
    <submittedName>
        <fullName evidence="4">TetR/AcrR family transcriptional regulator</fullName>
    </submittedName>
</protein>
<evidence type="ECO:0000256" key="2">
    <source>
        <dbReference type="PROSITE-ProRule" id="PRU00335"/>
    </source>
</evidence>
<keyword evidence="5" id="KW-1185">Reference proteome</keyword>
<proteinExistence type="predicted"/>
<dbReference type="PANTHER" id="PTHR30055">
    <property type="entry name" value="HTH-TYPE TRANSCRIPTIONAL REGULATOR RUTR"/>
    <property type="match status" value="1"/>
</dbReference>
<dbReference type="Gene3D" id="1.10.357.10">
    <property type="entry name" value="Tetracycline Repressor, domain 2"/>
    <property type="match status" value="1"/>
</dbReference>
<accession>A0ABV2CPH5</accession>
<dbReference type="InterPro" id="IPR039536">
    <property type="entry name" value="TetR_C_Proteobacteria"/>
</dbReference>
<feature type="domain" description="HTH tetR-type" evidence="3">
    <location>
        <begin position="6"/>
        <end position="66"/>
    </location>
</feature>
<dbReference type="Gene3D" id="1.10.10.60">
    <property type="entry name" value="Homeodomain-like"/>
    <property type="match status" value="1"/>
</dbReference>
<gene>
    <name evidence="4" type="ORF">ABVT11_07520</name>
</gene>
<organism evidence="4 5">
    <name type="scientific">Uliginosibacterium paludis</name>
    <dbReference type="NCBI Taxonomy" id="1615952"/>
    <lineage>
        <taxon>Bacteria</taxon>
        <taxon>Pseudomonadati</taxon>
        <taxon>Pseudomonadota</taxon>
        <taxon>Betaproteobacteria</taxon>
        <taxon>Rhodocyclales</taxon>
        <taxon>Zoogloeaceae</taxon>
        <taxon>Uliginosibacterium</taxon>
    </lineage>
</organism>
<dbReference type="Pfam" id="PF14246">
    <property type="entry name" value="TetR_C_7"/>
    <property type="match status" value="1"/>
</dbReference>
<comment type="caution">
    <text evidence="4">The sequence shown here is derived from an EMBL/GenBank/DDBJ whole genome shotgun (WGS) entry which is preliminary data.</text>
</comment>
<dbReference type="Pfam" id="PF00440">
    <property type="entry name" value="TetR_N"/>
    <property type="match status" value="1"/>
</dbReference>
<dbReference type="EMBL" id="JBEWLZ010000003">
    <property type="protein sequence ID" value="MET1489672.1"/>
    <property type="molecule type" value="Genomic_DNA"/>
</dbReference>
<dbReference type="Proteomes" id="UP001548590">
    <property type="component" value="Unassembled WGS sequence"/>
</dbReference>
<name>A0ABV2CPH5_9RHOO</name>
<evidence type="ECO:0000313" key="4">
    <source>
        <dbReference type="EMBL" id="MET1489672.1"/>
    </source>
</evidence>
<sequence>MRTKSETKRQCIVDAAKEVFRELGFGAASMSEICARAGGSKATLYSYFSSKDELFSAAMREFAETHMEGVFRELDPLRTPAEALHAFGARFLLLIAQPELISWHRTVFSEACKGDFGKLFYKLGPAEGQANLSAYLARCMAAGSLRQADSAVAAQHLMGLLKSECIDVLLLGVRDSVPEAEGRAMAGRAVDAFLRAYAV</sequence>
<dbReference type="RefSeq" id="WP_345925069.1">
    <property type="nucleotide sequence ID" value="NZ_JBDIVF010000002.1"/>
</dbReference>
<feature type="DNA-binding region" description="H-T-H motif" evidence="2">
    <location>
        <begin position="29"/>
        <end position="48"/>
    </location>
</feature>
<evidence type="ECO:0000256" key="1">
    <source>
        <dbReference type="ARBA" id="ARBA00023125"/>
    </source>
</evidence>
<dbReference type="PRINTS" id="PR00455">
    <property type="entry name" value="HTHTETR"/>
</dbReference>
<keyword evidence="1 2" id="KW-0238">DNA-binding</keyword>